<comment type="caution">
    <text evidence="10">The sequence shown here is derived from an EMBL/GenBank/DDBJ whole genome shotgun (WGS) entry which is preliminary data.</text>
</comment>
<evidence type="ECO:0000256" key="1">
    <source>
        <dbReference type="ARBA" id="ARBA00004651"/>
    </source>
</evidence>
<dbReference type="PANTHER" id="PTHR40074:SF2">
    <property type="entry name" value="O-ACETYLTRANSFERASE WECH"/>
    <property type="match status" value="1"/>
</dbReference>
<feature type="region of interest" description="Disordered" evidence="7">
    <location>
        <begin position="214"/>
        <end position="241"/>
    </location>
</feature>
<evidence type="ECO:0000256" key="2">
    <source>
        <dbReference type="ARBA" id="ARBA00007400"/>
    </source>
</evidence>
<dbReference type="GO" id="GO:0016746">
    <property type="term" value="F:acyltransferase activity"/>
    <property type="evidence" value="ECO:0007669"/>
    <property type="project" value="UniProtKB-KW"/>
</dbReference>
<feature type="transmembrane region" description="Helical" evidence="8">
    <location>
        <begin position="121"/>
        <end position="139"/>
    </location>
</feature>
<evidence type="ECO:0000256" key="4">
    <source>
        <dbReference type="ARBA" id="ARBA00022692"/>
    </source>
</evidence>
<evidence type="ECO:0000256" key="5">
    <source>
        <dbReference type="ARBA" id="ARBA00022989"/>
    </source>
</evidence>
<feature type="transmembrane region" description="Helical" evidence="8">
    <location>
        <begin position="82"/>
        <end position="101"/>
    </location>
</feature>
<dbReference type="Pfam" id="PF01757">
    <property type="entry name" value="Acyl_transf_3"/>
    <property type="match status" value="1"/>
</dbReference>
<keyword evidence="10" id="KW-0012">Acyltransferase</keyword>
<name>A0ABS8FUG3_9FIRM</name>
<feature type="compositionally biased region" description="Basic and acidic residues" evidence="7">
    <location>
        <begin position="218"/>
        <end position="241"/>
    </location>
</feature>
<dbReference type="EMBL" id="JAJEQX010000005">
    <property type="protein sequence ID" value="MCC2253686.1"/>
    <property type="molecule type" value="Genomic_DNA"/>
</dbReference>
<evidence type="ECO:0000256" key="6">
    <source>
        <dbReference type="ARBA" id="ARBA00023136"/>
    </source>
</evidence>
<feature type="transmembrane region" description="Helical" evidence="8">
    <location>
        <begin position="187"/>
        <end position="205"/>
    </location>
</feature>
<comment type="similarity">
    <text evidence="2">Belongs to the acyltransferase 3 family.</text>
</comment>
<feature type="transmembrane region" description="Helical" evidence="8">
    <location>
        <begin position="12"/>
        <end position="32"/>
    </location>
</feature>
<dbReference type="InterPro" id="IPR002656">
    <property type="entry name" value="Acyl_transf_3_dom"/>
</dbReference>
<keyword evidence="5 8" id="KW-1133">Transmembrane helix</keyword>
<feature type="transmembrane region" description="Helical" evidence="8">
    <location>
        <begin position="38"/>
        <end position="61"/>
    </location>
</feature>
<dbReference type="RefSeq" id="WP_227706825.1">
    <property type="nucleotide sequence ID" value="NZ_JAJEQX010000005.1"/>
</dbReference>
<keyword evidence="4 8" id="KW-0812">Transmembrane</keyword>
<evidence type="ECO:0000256" key="3">
    <source>
        <dbReference type="ARBA" id="ARBA00022475"/>
    </source>
</evidence>
<keyword evidence="3" id="KW-1003">Cell membrane</keyword>
<evidence type="ECO:0000256" key="8">
    <source>
        <dbReference type="SAM" id="Phobius"/>
    </source>
</evidence>
<feature type="transmembrane region" description="Helical" evidence="8">
    <location>
        <begin position="272"/>
        <end position="291"/>
    </location>
</feature>
<feature type="transmembrane region" description="Helical" evidence="8">
    <location>
        <begin position="241"/>
        <end position="260"/>
    </location>
</feature>
<protein>
    <submittedName>
        <fullName evidence="10">Acyltransferase</fullName>
    </submittedName>
</protein>
<feature type="transmembrane region" description="Helical" evidence="8">
    <location>
        <begin position="146"/>
        <end position="167"/>
    </location>
</feature>
<evidence type="ECO:0000256" key="7">
    <source>
        <dbReference type="SAM" id="MobiDB-lite"/>
    </source>
</evidence>
<evidence type="ECO:0000313" key="10">
    <source>
        <dbReference type="EMBL" id="MCC2253686.1"/>
    </source>
</evidence>
<feature type="domain" description="Acyltransferase 3" evidence="9">
    <location>
        <begin position="7"/>
        <end position="351"/>
    </location>
</feature>
<accession>A0ABS8FUG3</accession>
<organism evidence="10 11">
    <name type="scientific">Ruminococcus turbiniformis</name>
    <dbReference type="NCBI Taxonomy" id="2881258"/>
    <lineage>
        <taxon>Bacteria</taxon>
        <taxon>Bacillati</taxon>
        <taxon>Bacillota</taxon>
        <taxon>Clostridia</taxon>
        <taxon>Eubacteriales</taxon>
        <taxon>Oscillospiraceae</taxon>
        <taxon>Ruminococcus</taxon>
    </lineage>
</organism>
<evidence type="ECO:0000313" key="11">
    <source>
        <dbReference type="Proteomes" id="UP001198151"/>
    </source>
</evidence>
<sequence>MSRGRSAGIDGFRIAAAVMVIAIHTAPLSGISEDLDFVITYCLFRTAVPFFFMTTGYFVLAPWIRGGEKDRRKVRRFLKSTALLYLVSTVLYVPAVVYSGGAPEDGAALAKQIFFDGTFYHLWYFPAVILGCLIVMALLRCMTAELAFVLAAAAYVFGAGGDSWYGLAAELPGMGRAYDAVFAFSSYTRNGIFYAPVFLLLGVLIRRRELPGENDPAAEGKRAGERSAGKRSAQEKRKEQTRIWTGSAVSAAVVLAEGALTYACGWQRHNSMYLALVPLMYFLFRLLLIVPGNAPAWARDISMLVYVTHPAVLIGLRGVSGAAGLDGILVENTLVQFLSVTGASFAAAAAIRLIREHLKQRFGGIQR</sequence>
<evidence type="ECO:0000259" key="9">
    <source>
        <dbReference type="Pfam" id="PF01757"/>
    </source>
</evidence>
<keyword evidence="6 8" id="KW-0472">Membrane</keyword>
<gene>
    <name evidence="10" type="ORF">LKD70_04415</name>
</gene>
<dbReference type="PANTHER" id="PTHR40074">
    <property type="entry name" value="O-ACETYLTRANSFERASE WECH"/>
    <property type="match status" value="1"/>
</dbReference>
<feature type="transmembrane region" description="Helical" evidence="8">
    <location>
        <begin position="334"/>
        <end position="354"/>
    </location>
</feature>
<reference evidence="10 11" key="1">
    <citation type="submission" date="2021-10" db="EMBL/GenBank/DDBJ databases">
        <title>Anaerobic single-cell dispensing facilitates the cultivation of human gut bacteria.</title>
        <authorList>
            <person name="Afrizal A."/>
        </authorList>
    </citation>
    <scope>NUCLEOTIDE SEQUENCE [LARGE SCALE GENOMIC DNA]</scope>
    <source>
        <strain evidence="10 11">CLA-AA-H200</strain>
    </source>
</reference>
<keyword evidence="11" id="KW-1185">Reference proteome</keyword>
<feature type="transmembrane region" description="Helical" evidence="8">
    <location>
        <begin position="303"/>
        <end position="322"/>
    </location>
</feature>
<keyword evidence="10" id="KW-0808">Transferase</keyword>
<comment type="subcellular location">
    <subcellularLocation>
        <location evidence="1">Cell membrane</location>
        <topology evidence="1">Multi-pass membrane protein</topology>
    </subcellularLocation>
</comment>
<proteinExistence type="inferred from homology"/>
<dbReference type="Proteomes" id="UP001198151">
    <property type="component" value="Unassembled WGS sequence"/>
</dbReference>